<organism evidence="1">
    <name type="scientific">hydrothermal vent metagenome</name>
    <dbReference type="NCBI Taxonomy" id="652676"/>
    <lineage>
        <taxon>unclassified sequences</taxon>
        <taxon>metagenomes</taxon>
        <taxon>ecological metagenomes</taxon>
    </lineage>
</organism>
<gene>
    <name evidence="1" type="ORF">MNBD_ALPHA07-1757</name>
</gene>
<evidence type="ECO:0000313" key="1">
    <source>
        <dbReference type="EMBL" id="VAV89636.1"/>
    </source>
</evidence>
<proteinExistence type="predicted"/>
<dbReference type="AlphaFoldDB" id="A0A3B0RLM2"/>
<name>A0A3B0RLM2_9ZZZZ</name>
<sequence>MAGDALGPVQEMPGVYLTMRYDLDHCLLSRALGAGAENFTG</sequence>
<dbReference type="EMBL" id="UOEG01000049">
    <property type="protein sequence ID" value="VAV89636.1"/>
    <property type="molecule type" value="Genomic_DNA"/>
</dbReference>
<reference evidence="1" key="1">
    <citation type="submission" date="2018-06" db="EMBL/GenBank/DDBJ databases">
        <authorList>
            <person name="Zhirakovskaya E."/>
        </authorList>
    </citation>
    <scope>NUCLEOTIDE SEQUENCE</scope>
</reference>
<accession>A0A3B0RLM2</accession>
<protein>
    <submittedName>
        <fullName evidence="1">Uncharacterized protein</fullName>
    </submittedName>
</protein>